<evidence type="ECO:0000313" key="2">
    <source>
        <dbReference type="Proteomes" id="UP000018936"/>
    </source>
</evidence>
<protein>
    <recommendedName>
        <fullName evidence="3">Retrotransposon gag domain-containing protein</fullName>
    </recommendedName>
</protein>
<reference evidence="1 2" key="1">
    <citation type="journal article" date="2013" name="Proc. Natl. Acad. Sci. U.S.A.">
        <title>The king cobra genome reveals dynamic gene evolution and adaptation in the snake venom system.</title>
        <authorList>
            <person name="Vonk F.J."/>
            <person name="Casewell N.R."/>
            <person name="Henkel C.V."/>
            <person name="Heimberg A.M."/>
            <person name="Jansen H.J."/>
            <person name="McCleary R.J."/>
            <person name="Kerkkamp H.M."/>
            <person name="Vos R.A."/>
            <person name="Guerreiro I."/>
            <person name="Calvete J.J."/>
            <person name="Wuster W."/>
            <person name="Woods A.E."/>
            <person name="Logan J.M."/>
            <person name="Harrison R.A."/>
            <person name="Castoe T.A."/>
            <person name="de Koning A.P."/>
            <person name="Pollock D.D."/>
            <person name="Yandell M."/>
            <person name="Calderon D."/>
            <person name="Renjifo C."/>
            <person name="Currier R.B."/>
            <person name="Salgado D."/>
            <person name="Pla D."/>
            <person name="Sanz L."/>
            <person name="Hyder A.S."/>
            <person name="Ribeiro J.M."/>
            <person name="Arntzen J.W."/>
            <person name="van den Thillart G.E."/>
            <person name="Boetzer M."/>
            <person name="Pirovano W."/>
            <person name="Dirks R.P."/>
            <person name="Spaink H.P."/>
            <person name="Duboule D."/>
            <person name="McGlinn E."/>
            <person name="Kini R.M."/>
            <person name="Richardson M.K."/>
        </authorList>
    </citation>
    <scope>NUCLEOTIDE SEQUENCE</scope>
    <source>
        <tissue evidence="1">Blood</tissue>
    </source>
</reference>
<feature type="non-terminal residue" evidence="1">
    <location>
        <position position="1"/>
    </location>
</feature>
<dbReference type="OrthoDB" id="8955945at2759"/>
<organism evidence="1 2">
    <name type="scientific">Ophiophagus hannah</name>
    <name type="common">King cobra</name>
    <name type="synonym">Naja hannah</name>
    <dbReference type="NCBI Taxonomy" id="8665"/>
    <lineage>
        <taxon>Eukaryota</taxon>
        <taxon>Metazoa</taxon>
        <taxon>Chordata</taxon>
        <taxon>Craniata</taxon>
        <taxon>Vertebrata</taxon>
        <taxon>Euteleostomi</taxon>
        <taxon>Lepidosauria</taxon>
        <taxon>Squamata</taxon>
        <taxon>Bifurcata</taxon>
        <taxon>Unidentata</taxon>
        <taxon>Episquamata</taxon>
        <taxon>Toxicofera</taxon>
        <taxon>Serpentes</taxon>
        <taxon>Colubroidea</taxon>
        <taxon>Elapidae</taxon>
        <taxon>Elapinae</taxon>
        <taxon>Ophiophagus</taxon>
    </lineage>
</organism>
<keyword evidence="2" id="KW-1185">Reference proteome</keyword>
<gene>
    <name evidence="1" type="ORF">L345_14525</name>
</gene>
<dbReference type="Proteomes" id="UP000018936">
    <property type="component" value="Unassembled WGS sequence"/>
</dbReference>
<dbReference type="EMBL" id="AZIM01005268">
    <property type="protein sequence ID" value="ETE59745.1"/>
    <property type="molecule type" value="Genomic_DNA"/>
</dbReference>
<name>V8NCC8_OPHHA</name>
<dbReference type="AlphaFoldDB" id="V8NCC8"/>
<accession>V8NCC8</accession>
<evidence type="ECO:0008006" key="3">
    <source>
        <dbReference type="Google" id="ProtNLM"/>
    </source>
</evidence>
<comment type="caution">
    <text evidence="1">The sequence shown here is derived from an EMBL/GenBank/DDBJ whole genome shotgun (WGS) entry which is preliminary data.</text>
</comment>
<sequence length="133" mass="15006">MAEGQDLGVPKRECQNETIRVTAAMEDIVCQMGACPKSPVEWSDIQRMERDLLGQTTLPDLLIDPPLTAARESQATILEDEFHDDAQLVQFLSDNLEEEASEWFTQLNDEGAPKLNNVNNFLRELQAHFEDSS</sequence>
<proteinExistence type="predicted"/>
<evidence type="ECO:0000313" key="1">
    <source>
        <dbReference type="EMBL" id="ETE59745.1"/>
    </source>
</evidence>